<dbReference type="InterPro" id="IPR000073">
    <property type="entry name" value="AB_hydrolase_1"/>
</dbReference>
<name>A0ABX8BHL6_9ACTN</name>
<dbReference type="Pfam" id="PF00561">
    <property type="entry name" value="Abhydrolase_1"/>
    <property type="match status" value="1"/>
</dbReference>
<keyword evidence="2" id="KW-0378">Hydrolase</keyword>
<feature type="domain" description="AB hydrolase-1" evidence="1">
    <location>
        <begin position="34"/>
        <end position="272"/>
    </location>
</feature>
<protein>
    <submittedName>
        <fullName evidence="2">Alpha/beta hydrolase</fullName>
    </submittedName>
</protein>
<evidence type="ECO:0000259" key="1">
    <source>
        <dbReference type="Pfam" id="PF00561"/>
    </source>
</evidence>
<dbReference type="Gene3D" id="3.40.50.1820">
    <property type="entry name" value="alpha/beta hydrolase"/>
    <property type="match status" value="1"/>
</dbReference>
<evidence type="ECO:0000313" key="2">
    <source>
        <dbReference type="EMBL" id="QUX21720.1"/>
    </source>
</evidence>
<evidence type="ECO:0000313" key="3">
    <source>
        <dbReference type="Proteomes" id="UP000676079"/>
    </source>
</evidence>
<dbReference type="EMBL" id="CP074133">
    <property type="protein sequence ID" value="QUX21720.1"/>
    <property type="molecule type" value="Genomic_DNA"/>
</dbReference>
<gene>
    <name evidence="2" type="ORF">KGD84_25570</name>
</gene>
<dbReference type="InterPro" id="IPR029058">
    <property type="entry name" value="AB_hydrolase_fold"/>
</dbReference>
<dbReference type="PANTHER" id="PTHR43433:SF10">
    <property type="entry name" value="AB HYDROLASE-1 DOMAIN-CONTAINING PROTEIN"/>
    <property type="match status" value="1"/>
</dbReference>
<keyword evidence="3" id="KW-1185">Reference proteome</keyword>
<dbReference type="PANTHER" id="PTHR43433">
    <property type="entry name" value="HYDROLASE, ALPHA/BETA FOLD FAMILY PROTEIN"/>
    <property type="match status" value="1"/>
</dbReference>
<dbReference type="RefSeq" id="WP_220562944.1">
    <property type="nucleotide sequence ID" value="NZ_CP074133.1"/>
</dbReference>
<dbReference type="InterPro" id="IPR050471">
    <property type="entry name" value="AB_hydrolase"/>
</dbReference>
<sequence length="287" mass="29219">MELGVDAPERTGALTLSDGRALAWSSWGDPGGTPVLLCPGAATGRSLGFGTHLLAGLGVHLVSADRPGLGGSDPAPGRTAADFAADARALADHLGLGRPAVVGNSQGAPFALACAAAGTARALALVSPADEIAHPGLADLLDPGARALRDAVAADPDRAGRDLAQLGPDGMWDLVTAHAPERDAAVYRAPAFAAAYRRALAEGFAGDGAGYARDTVLASGRWDPAPEQAAVPTDVWYGELDAFHSPDRAALLTRRIPGARRHLLPGEGGSLLWTRAGDVLRALLSHP</sequence>
<accession>A0ABX8BHL6</accession>
<organism evidence="2 3">
    <name type="scientific">Nocardiopsis changdeensis</name>
    <dbReference type="NCBI Taxonomy" id="2831969"/>
    <lineage>
        <taxon>Bacteria</taxon>
        <taxon>Bacillati</taxon>
        <taxon>Actinomycetota</taxon>
        <taxon>Actinomycetes</taxon>
        <taxon>Streptosporangiales</taxon>
        <taxon>Nocardiopsidaceae</taxon>
        <taxon>Nocardiopsis</taxon>
    </lineage>
</organism>
<dbReference type="SUPFAM" id="SSF53474">
    <property type="entry name" value="alpha/beta-Hydrolases"/>
    <property type="match status" value="1"/>
</dbReference>
<dbReference type="Proteomes" id="UP000676079">
    <property type="component" value="Chromosome"/>
</dbReference>
<proteinExistence type="predicted"/>
<dbReference type="GO" id="GO:0016787">
    <property type="term" value="F:hydrolase activity"/>
    <property type="evidence" value="ECO:0007669"/>
    <property type="project" value="UniProtKB-KW"/>
</dbReference>
<reference evidence="2 3" key="1">
    <citation type="submission" date="2021-05" db="EMBL/GenBank/DDBJ databases">
        <title>Direct Submission.</title>
        <authorList>
            <person name="Li K."/>
            <person name="Gao J."/>
        </authorList>
    </citation>
    <scope>NUCLEOTIDE SEQUENCE [LARGE SCALE GENOMIC DNA]</scope>
    <source>
        <strain evidence="2 3">Mg02</strain>
    </source>
</reference>